<evidence type="ECO:0000313" key="1">
    <source>
        <dbReference type="EMBL" id="GBH09931.1"/>
    </source>
</evidence>
<gene>
    <name evidence="1" type="ORF">KPSA1_03335</name>
</gene>
<evidence type="ECO:0000313" key="2">
    <source>
        <dbReference type="Proteomes" id="UP000247480"/>
    </source>
</evidence>
<dbReference type="EMBL" id="BGJZ01000139">
    <property type="protein sequence ID" value="GBH09931.1"/>
    <property type="molecule type" value="Genomic_DNA"/>
</dbReference>
<reference evidence="1 2" key="1">
    <citation type="submission" date="2018-04" db="EMBL/GenBank/DDBJ databases">
        <title>Draft genome sequence of Pseudomonas syringae pv. actinidiae biovar 1 strains isolated from kiwifruit in Kagawa prefecture.</title>
        <authorList>
            <person name="Tabuchi M."/>
            <person name="Saito M."/>
            <person name="Fujiwara S."/>
            <person name="Sasa N."/>
            <person name="Akimitsu K."/>
            <person name="Gomi K."/>
            <person name="Konishi-Sugita S."/>
            <person name="Hamano K."/>
            <person name="Kataoka I."/>
        </authorList>
    </citation>
    <scope>NUCLEOTIDE SEQUENCE [LARGE SCALE GENOMIC DNA]</scope>
    <source>
        <strain evidence="1 2">MAFF212206</strain>
    </source>
</reference>
<dbReference type="AlphaFoldDB" id="A0A2V0QAR0"/>
<name>A0A2V0QAR0_PSESF</name>
<comment type="caution">
    <text evidence="1">The sequence shown here is derived from an EMBL/GenBank/DDBJ whole genome shotgun (WGS) entry which is preliminary data.</text>
</comment>
<sequence>MFGYGSKHLFAPRRPVTYVTLCVVSDIAVKKRYCLCAVNTGQA</sequence>
<protein>
    <submittedName>
        <fullName evidence="1">Uncharacterized protein</fullName>
    </submittedName>
</protein>
<proteinExistence type="predicted"/>
<dbReference type="Proteomes" id="UP000247480">
    <property type="component" value="Unassembled WGS sequence"/>
</dbReference>
<accession>A0A2V0QAR0</accession>
<organism evidence="1 2">
    <name type="scientific">Pseudomonas syringae pv. actinidiae</name>
    <dbReference type="NCBI Taxonomy" id="103796"/>
    <lineage>
        <taxon>Bacteria</taxon>
        <taxon>Pseudomonadati</taxon>
        <taxon>Pseudomonadota</taxon>
        <taxon>Gammaproteobacteria</taxon>
        <taxon>Pseudomonadales</taxon>
        <taxon>Pseudomonadaceae</taxon>
        <taxon>Pseudomonas</taxon>
        <taxon>Pseudomonas syringae</taxon>
    </lineage>
</organism>